<evidence type="ECO:0000313" key="1">
    <source>
        <dbReference type="EMBL" id="GAG26828.1"/>
    </source>
</evidence>
<proteinExistence type="predicted"/>
<comment type="caution">
    <text evidence="1">The sequence shown here is derived from an EMBL/GenBank/DDBJ whole genome shotgun (WGS) entry which is preliminary data.</text>
</comment>
<accession>X0WQL2</accession>
<dbReference type="EMBL" id="BARS01034878">
    <property type="protein sequence ID" value="GAG26828.1"/>
    <property type="molecule type" value="Genomic_DNA"/>
</dbReference>
<organism evidence="1">
    <name type="scientific">marine sediment metagenome</name>
    <dbReference type="NCBI Taxonomy" id="412755"/>
    <lineage>
        <taxon>unclassified sequences</taxon>
        <taxon>metagenomes</taxon>
        <taxon>ecological metagenomes</taxon>
    </lineage>
</organism>
<gene>
    <name evidence="1" type="ORF">S01H1_53827</name>
</gene>
<feature type="non-terminal residue" evidence="1">
    <location>
        <position position="116"/>
    </location>
</feature>
<name>X0WQL2_9ZZZZ</name>
<evidence type="ECO:0008006" key="2">
    <source>
        <dbReference type="Google" id="ProtNLM"/>
    </source>
</evidence>
<protein>
    <recommendedName>
        <fullName evidence="2">Polymerase beta nucleotidyltransferase domain-containing protein</fullName>
    </recommendedName>
</protein>
<sequence>MEILQQYRHIIDKKTKEIFISSLKEAIKKSNLKDIGFIGIIGSLKEKYSHDIDLLIFLSKKAKLGSAIMSVSKFYEKLGEILRKHHERFYPVVAPKKSMQEMIYYIAGLQEGGAGL</sequence>
<reference evidence="1" key="1">
    <citation type="journal article" date="2014" name="Front. Microbiol.">
        <title>High frequency of phylogenetically diverse reductive dehalogenase-homologous genes in deep subseafloor sedimentary metagenomes.</title>
        <authorList>
            <person name="Kawai M."/>
            <person name="Futagami T."/>
            <person name="Toyoda A."/>
            <person name="Takaki Y."/>
            <person name="Nishi S."/>
            <person name="Hori S."/>
            <person name="Arai W."/>
            <person name="Tsubouchi T."/>
            <person name="Morono Y."/>
            <person name="Uchiyama I."/>
            <person name="Ito T."/>
            <person name="Fujiyama A."/>
            <person name="Inagaki F."/>
            <person name="Takami H."/>
        </authorList>
    </citation>
    <scope>NUCLEOTIDE SEQUENCE</scope>
    <source>
        <strain evidence="1">Expedition CK06-06</strain>
    </source>
</reference>
<dbReference type="AlphaFoldDB" id="X0WQL2"/>